<proteinExistence type="predicted"/>
<dbReference type="Proteomes" id="UP000749559">
    <property type="component" value="Unassembled WGS sequence"/>
</dbReference>
<comment type="caution">
    <text evidence="1">The sequence shown here is derived from an EMBL/GenBank/DDBJ whole genome shotgun (WGS) entry which is preliminary data.</text>
</comment>
<dbReference type="OrthoDB" id="5959877at2759"/>
<organism evidence="1 2">
    <name type="scientific">Owenia fusiformis</name>
    <name type="common">Polychaete worm</name>
    <dbReference type="NCBI Taxonomy" id="6347"/>
    <lineage>
        <taxon>Eukaryota</taxon>
        <taxon>Metazoa</taxon>
        <taxon>Spiralia</taxon>
        <taxon>Lophotrochozoa</taxon>
        <taxon>Annelida</taxon>
        <taxon>Polychaeta</taxon>
        <taxon>Sedentaria</taxon>
        <taxon>Canalipalpata</taxon>
        <taxon>Sabellida</taxon>
        <taxon>Oweniida</taxon>
        <taxon>Oweniidae</taxon>
        <taxon>Owenia</taxon>
    </lineage>
</organism>
<reference evidence="1" key="1">
    <citation type="submission" date="2022-03" db="EMBL/GenBank/DDBJ databases">
        <authorList>
            <person name="Martin C."/>
        </authorList>
    </citation>
    <scope>NUCLEOTIDE SEQUENCE</scope>
</reference>
<dbReference type="AlphaFoldDB" id="A0A8S4NJQ7"/>
<evidence type="ECO:0008006" key="3">
    <source>
        <dbReference type="Google" id="ProtNLM"/>
    </source>
</evidence>
<sequence length="660" mass="75605">DFRHFTLWISHYTLLSHKGNRMLKYAVLCILVAVVCGSLISDDATDKNKLDKVMDDFYKWKLKTYPTFATGQGVHDYDDKLTSYNYTVFDGRREACMGFLQRAKAINRTRSDLNPQDLVNLHVLIQDLTSYTEGIRWKNYGNLNPITFLEGIHRSPGGWVNAMFRNTTNLKLTFDNYFKRLQAVPVMIDEHIECMRLSIKLNTTNSFYSMAAVPEQMEGIFVNVTQTRYWWPMNDTLDNTTVFNVTEKEQLRSRATEQIQEILSKWKDLKTFIEGEYMNNTRPEIGVTSFKDGVEYYKACLNWHLTYESTAEEVHQIGLDEVKRIQGDMQKVMTNVGWTGDLQGFFAHLKNRSEFYNHTEEDLLKGYQDIIDKLINPKLHLVIKNETIPTEPCVVKRMPYNGPSGSYGGGTFWANTRKPTTRPNFTMVALALHEANPGHHLQNVLAKSISIPKFRLWGSGGGYYTIPFNFPFYTTYSEGWGLYSEYLGEKGELDVYPTQYDLFGRYSSEMLRACRLVVDTGMHALGWSRQRAIDYIANLTAEPMNDIIVEVDRYITWPGQAVAYKIGELAIMRMRDNANKTMGNAFDKREFNDVILRSGRVPMSILQQQIDAYVASGIRSTSQPSTDVQSTTKGTSGAGIANWTFAVMMTLFVHTCTLIS</sequence>
<dbReference type="PANTHER" id="PTHR33361">
    <property type="entry name" value="GLR0591 PROTEIN"/>
    <property type="match status" value="1"/>
</dbReference>
<name>A0A8S4NJQ7_OWEFU</name>
<evidence type="ECO:0000313" key="2">
    <source>
        <dbReference type="Proteomes" id="UP000749559"/>
    </source>
</evidence>
<keyword evidence="2" id="KW-1185">Reference proteome</keyword>
<gene>
    <name evidence="1" type="ORF">OFUS_LOCUS7605</name>
</gene>
<evidence type="ECO:0000313" key="1">
    <source>
        <dbReference type="EMBL" id="CAH1780977.1"/>
    </source>
</evidence>
<dbReference type="InterPro" id="IPR010281">
    <property type="entry name" value="DUF885"/>
</dbReference>
<feature type="non-terminal residue" evidence="1">
    <location>
        <position position="1"/>
    </location>
</feature>
<dbReference type="EMBL" id="CAIIXF020000004">
    <property type="protein sequence ID" value="CAH1780977.1"/>
    <property type="molecule type" value="Genomic_DNA"/>
</dbReference>
<protein>
    <recommendedName>
        <fullName evidence="3">DUF885 domain-containing protein</fullName>
    </recommendedName>
</protein>
<dbReference type="Pfam" id="PF05960">
    <property type="entry name" value="DUF885"/>
    <property type="match status" value="1"/>
</dbReference>
<dbReference type="PANTHER" id="PTHR33361:SF2">
    <property type="entry name" value="DUF885 DOMAIN-CONTAINING PROTEIN"/>
    <property type="match status" value="1"/>
</dbReference>
<accession>A0A8S4NJQ7</accession>